<feature type="transmembrane region" description="Helical" evidence="5">
    <location>
        <begin position="407"/>
        <end position="428"/>
    </location>
</feature>
<gene>
    <name evidence="7" type="ORF">FKG95_20030</name>
</gene>
<accession>A0A545TKU7</accession>
<dbReference type="PROSITE" id="PS00041">
    <property type="entry name" value="HTH_ARAC_FAMILY_1"/>
    <property type="match status" value="1"/>
</dbReference>
<dbReference type="SUPFAM" id="SSF46689">
    <property type="entry name" value="Homeodomain-like"/>
    <property type="match status" value="1"/>
</dbReference>
<dbReference type="Pfam" id="PF07696">
    <property type="entry name" value="7TMR-DISMED2"/>
    <property type="match status" value="1"/>
</dbReference>
<dbReference type="InterPro" id="IPR011622">
    <property type="entry name" value="7TMR_DISM_rcpt_extracell_dom2"/>
</dbReference>
<keyword evidence="3" id="KW-0804">Transcription</keyword>
<feature type="domain" description="HTH araC/xylS-type" evidence="6">
    <location>
        <begin position="490"/>
        <end position="590"/>
    </location>
</feature>
<comment type="caution">
    <text evidence="7">The sequence shown here is derived from an EMBL/GenBank/DDBJ whole genome shotgun (WGS) entry which is preliminary data.</text>
</comment>
<keyword evidence="8" id="KW-1185">Reference proteome</keyword>
<dbReference type="Gene3D" id="1.10.10.60">
    <property type="entry name" value="Homeodomain-like"/>
    <property type="match status" value="1"/>
</dbReference>
<dbReference type="InterPro" id="IPR018062">
    <property type="entry name" value="HTH_AraC-typ_CS"/>
</dbReference>
<sequence>MIRFYRHCLSFLLGLLIVGALTGGYPAVSPVLADEKAAAAIGCESEAGAALPANTLSESPPGEARPLSVATFSDAAGTVDPAGILAENFLADPCLSSYPVPPPGGALWFRFDVTNPSDLEKRWFVTTMEAIVDDIRLYEQTAAGLTLVSRTGRTTAYLERPAKSGRLAVPLSLEAGSSTTFYLRISGTFAPKTTPILISPGLLADLSKVTNNLFLSIVGFLAIMAVVSLILYRHIAPRFSVYYSSYLASQFALALIYHDWLAQIPFMNLPVTFVARWSVFCGGVGTLILILFCRALLTTGESSKREELLYRALLVVGAVVVLVAVADPWRYSGLLFLLRTLVPLILLALSLRKHRAGLVQARWVAAGLAALVFGIGVGAYGFLSPAAIEPTSSAFDLVFMRPLNMTYFVAVFCEPVFMMIAISAMAAVMQKQRQAAVVEVQALKQNLTSIENEFSEVQKATNARLEALETALANDPEKKEHLSAEQQFLERATECVLDHIGEPGFDVNELAVTLGISQKTLGRRLKDLHGLTPAAFIRSVRLNVARDLILLRRYNTVGEVAFAAGFSSVGHFAKLYRQQFEETPSETLKGLSGG</sequence>
<proteinExistence type="predicted"/>
<feature type="coiled-coil region" evidence="4">
    <location>
        <begin position="426"/>
        <end position="460"/>
    </location>
</feature>
<dbReference type="GO" id="GO:0003700">
    <property type="term" value="F:DNA-binding transcription factor activity"/>
    <property type="evidence" value="ECO:0007669"/>
    <property type="project" value="InterPro"/>
</dbReference>
<dbReference type="InterPro" id="IPR011623">
    <property type="entry name" value="7TMR_DISM_rcpt_extracell_dom1"/>
</dbReference>
<dbReference type="RefSeq" id="WP_142898187.1">
    <property type="nucleotide sequence ID" value="NZ_ML660058.1"/>
</dbReference>
<name>A0A545TKU7_9PROT</name>
<dbReference type="Pfam" id="PF07695">
    <property type="entry name" value="7TMR-DISM_7TM"/>
    <property type="match status" value="1"/>
</dbReference>
<evidence type="ECO:0000256" key="4">
    <source>
        <dbReference type="SAM" id="Coils"/>
    </source>
</evidence>
<evidence type="ECO:0000256" key="5">
    <source>
        <dbReference type="SAM" id="Phobius"/>
    </source>
</evidence>
<dbReference type="GO" id="GO:0043565">
    <property type="term" value="F:sequence-specific DNA binding"/>
    <property type="evidence" value="ECO:0007669"/>
    <property type="project" value="InterPro"/>
</dbReference>
<feature type="transmembrane region" description="Helical" evidence="5">
    <location>
        <begin position="277"/>
        <end position="296"/>
    </location>
</feature>
<dbReference type="InterPro" id="IPR009057">
    <property type="entry name" value="Homeodomain-like_sf"/>
</dbReference>
<keyword evidence="1" id="KW-0805">Transcription regulation</keyword>
<dbReference type="PANTHER" id="PTHR46796">
    <property type="entry name" value="HTH-TYPE TRANSCRIPTIONAL ACTIVATOR RHAS-RELATED"/>
    <property type="match status" value="1"/>
</dbReference>
<dbReference type="EMBL" id="VHSH01000007">
    <property type="protein sequence ID" value="TQV77844.1"/>
    <property type="molecule type" value="Genomic_DNA"/>
</dbReference>
<dbReference type="SMART" id="SM00342">
    <property type="entry name" value="HTH_ARAC"/>
    <property type="match status" value="1"/>
</dbReference>
<evidence type="ECO:0000256" key="1">
    <source>
        <dbReference type="ARBA" id="ARBA00023015"/>
    </source>
</evidence>
<keyword evidence="5" id="KW-0812">Transmembrane</keyword>
<feature type="transmembrane region" description="Helical" evidence="5">
    <location>
        <begin position="331"/>
        <end position="351"/>
    </location>
</feature>
<organism evidence="7 8">
    <name type="scientific">Denitrobaculum tricleocarpae</name>
    <dbReference type="NCBI Taxonomy" id="2591009"/>
    <lineage>
        <taxon>Bacteria</taxon>
        <taxon>Pseudomonadati</taxon>
        <taxon>Pseudomonadota</taxon>
        <taxon>Alphaproteobacteria</taxon>
        <taxon>Rhodospirillales</taxon>
        <taxon>Rhodospirillaceae</taxon>
        <taxon>Denitrobaculum</taxon>
    </lineage>
</organism>
<dbReference type="Gene3D" id="2.60.40.2380">
    <property type="match status" value="1"/>
</dbReference>
<evidence type="ECO:0000313" key="8">
    <source>
        <dbReference type="Proteomes" id="UP000315252"/>
    </source>
</evidence>
<dbReference type="Pfam" id="PF12833">
    <property type="entry name" value="HTH_18"/>
    <property type="match status" value="1"/>
</dbReference>
<dbReference type="Proteomes" id="UP000315252">
    <property type="component" value="Unassembled WGS sequence"/>
</dbReference>
<protein>
    <submittedName>
        <fullName evidence="7">Helix-turn-helix domain-containing protein</fullName>
    </submittedName>
</protein>
<feature type="transmembrane region" description="Helical" evidence="5">
    <location>
        <begin position="363"/>
        <end position="387"/>
    </location>
</feature>
<dbReference type="OrthoDB" id="9802263at2"/>
<reference evidence="7 8" key="1">
    <citation type="submission" date="2019-06" db="EMBL/GenBank/DDBJ databases">
        <title>Whole genome sequence for Rhodospirillaceae sp. R148.</title>
        <authorList>
            <person name="Wang G."/>
        </authorList>
    </citation>
    <scope>NUCLEOTIDE SEQUENCE [LARGE SCALE GENOMIC DNA]</scope>
    <source>
        <strain evidence="7 8">R148</strain>
    </source>
</reference>
<keyword evidence="5" id="KW-0472">Membrane</keyword>
<evidence type="ECO:0000259" key="6">
    <source>
        <dbReference type="PROSITE" id="PS01124"/>
    </source>
</evidence>
<keyword evidence="4" id="KW-0175">Coiled coil</keyword>
<feature type="transmembrane region" description="Helical" evidence="5">
    <location>
        <begin position="308"/>
        <end position="325"/>
    </location>
</feature>
<feature type="transmembrane region" description="Helical" evidence="5">
    <location>
        <begin position="213"/>
        <end position="232"/>
    </location>
</feature>
<dbReference type="PROSITE" id="PS01124">
    <property type="entry name" value="HTH_ARAC_FAMILY_2"/>
    <property type="match status" value="1"/>
</dbReference>
<feature type="transmembrane region" description="Helical" evidence="5">
    <location>
        <begin position="239"/>
        <end position="257"/>
    </location>
</feature>
<evidence type="ECO:0000313" key="7">
    <source>
        <dbReference type="EMBL" id="TQV77844.1"/>
    </source>
</evidence>
<evidence type="ECO:0000256" key="2">
    <source>
        <dbReference type="ARBA" id="ARBA00023125"/>
    </source>
</evidence>
<dbReference type="PANTHER" id="PTHR46796:SF12">
    <property type="entry name" value="HTH-TYPE DNA-BINDING TRANSCRIPTIONAL ACTIVATOR EUTR"/>
    <property type="match status" value="1"/>
</dbReference>
<dbReference type="AlphaFoldDB" id="A0A545TKU7"/>
<dbReference type="InterPro" id="IPR050204">
    <property type="entry name" value="AraC_XylS_family_regulators"/>
</dbReference>
<evidence type="ECO:0000256" key="3">
    <source>
        <dbReference type="ARBA" id="ARBA00023163"/>
    </source>
</evidence>
<keyword evidence="2" id="KW-0238">DNA-binding</keyword>
<dbReference type="InterPro" id="IPR018060">
    <property type="entry name" value="HTH_AraC"/>
</dbReference>
<keyword evidence="5" id="KW-1133">Transmembrane helix</keyword>